<dbReference type="PROSITE" id="PS51225">
    <property type="entry name" value="MARVEL"/>
    <property type="match status" value="1"/>
</dbReference>
<evidence type="ECO:0000313" key="9">
    <source>
        <dbReference type="Proteomes" id="UP000030742"/>
    </source>
</evidence>
<organism evidence="8 9">
    <name type="scientific">Dendroctonus ponderosae</name>
    <name type="common">Mountain pine beetle</name>
    <dbReference type="NCBI Taxonomy" id="77166"/>
    <lineage>
        <taxon>Eukaryota</taxon>
        <taxon>Metazoa</taxon>
        <taxon>Ecdysozoa</taxon>
        <taxon>Arthropoda</taxon>
        <taxon>Hexapoda</taxon>
        <taxon>Insecta</taxon>
        <taxon>Pterygota</taxon>
        <taxon>Neoptera</taxon>
        <taxon>Endopterygota</taxon>
        <taxon>Coleoptera</taxon>
        <taxon>Polyphaga</taxon>
        <taxon>Cucujiformia</taxon>
        <taxon>Curculionidae</taxon>
        <taxon>Scolytinae</taxon>
        <taxon>Dendroctonus</taxon>
    </lineage>
</organism>
<dbReference type="PANTHER" id="PTHR22776">
    <property type="entry name" value="MARVEL-CONTAINING POTENTIAL LIPID RAFT-ASSOCIATED PROTEIN"/>
    <property type="match status" value="1"/>
</dbReference>
<feature type="transmembrane region" description="Helical" evidence="6">
    <location>
        <begin position="20"/>
        <end position="42"/>
    </location>
</feature>
<sequence length="152" mass="16853">MKRHKMSTTYKSGLDFLRSYSGALKLLEVVLHLVLLVSAISLGASIQAQFFCGISIYGFVSSLVLLCLHVRGIIKNSEFPWFWVECVNSALMALLLLTSSSFVVAVLTKGYILTGILGFIAVMVYTLDAIDKFFLARTPRARIVWTTPNMPV</sequence>
<feature type="transmembrane region" description="Helical" evidence="6">
    <location>
        <begin position="111"/>
        <end position="130"/>
    </location>
</feature>
<dbReference type="GO" id="GO:0016020">
    <property type="term" value="C:membrane"/>
    <property type="evidence" value="ECO:0007669"/>
    <property type="project" value="UniProtKB-SubCell"/>
</dbReference>
<dbReference type="Proteomes" id="UP000030742">
    <property type="component" value="Unassembled WGS sequence"/>
</dbReference>
<name>U4UD28_DENPD</name>
<evidence type="ECO:0000256" key="6">
    <source>
        <dbReference type="SAM" id="Phobius"/>
    </source>
</evidence>
<keyword evidence="3 6" id="KW-1133">Transmembrane helix</keyword>
<evidence type="ECO:0000313" key="8">
    <source>
        <dbReference type="EMBL" id="ERL91854.1"/>
    </source>
</evidence>
<accession>U4UD28</accession>
<dbReference type="OrthoDB" id="10028364at2759"/>
<dbReference type="EMBL" id="KB632305">
    <property type="protein sequence ID" value="ERL91854.1"/>
    <property type="molecule type" value="Genomic_DNA"/>
</dbReference>
<feature type="transmembrane region" description="Helical" evidence="6">
    <location>
        <begin position="48"/>
        <end position="70"/>
    </location>
</feature>
<evidence type="ECO:0000256" key="1">
    <source>
        <dbReference type="ARBA" id="ARBA00004141"/>
    </source>
</evidence>
<feature type="domain" description="MARVEL" evidence="7">
    <location>
        <begin position="16"/>
        <end position="137"/>
    </location>
</feature>
<evidence type="ECO:0000256" key="5">
    <source>
        <dbReference type="PROSITE-ProRule" id="PRU00581"/>
    </source>
</evidence>
<evidence type="ECO:0000256" key="3">
    <source>
        <dbReference type="ARBA" id="ARBA00022989"/>
    </source>
</evidence>
<comment type="subcellular location">
    <subcellularLocation>
        <location evidence="1">Membrane</location>
        <topology evidence="1">Multi-pass membrane protein</topology>
    </subcellularLocation>
</comment>
<reference evidence="8 9" key="1">
    <citation type="journal article" date="2013" name="Genome Biol.">
        <title>Draft genome of the mountain pine beetle, Dendroctonus ponderosae Hopkins, a major forest pest.</title>
        <authorList>
            <person name="Keeling C.I."/>
            <person name="Yuen M.M."/>
            <person name="Liao N.Y."/>
            <person name="Docking T.R."/>
            <person name="Chan S.K."/>
            <person name="Taylor G.A."/>
            <person name="Palmquist D.L."/>
            <person name="Jackman S.D."/>
            <person name="Nguyen A."/>
            <person name="Li M."/>
            <person name="Henderson H."/>
            <person name="Janes J.K."/>
            <person name="Zhao Y."/>
            <person name="Pandoh P."/>
            <person name="Moore R."/>
            <person name="Sperling F.A."/>
            <person name="Huber D.P."/>
            <person name="Birol I."/>
            <person name="Jones S.J."/>
            <person name="Bohlmann J."/>
        </authorList>
    </citation>
    <scope>NUCLEOTIDE SEQUENCE</scope>
</reference>
<evidence type="ECO:0000256" key="2">
    <source>
        <dbReference type="ARBA" id="ARBA00022692"/>
    </source>
</evidence>
<dbReference type="InterPro" id="IPR050578">
    <property type="entry name" value="MARVEL-CKLF_proteins"/>
</dbReference>
<keyword evidence="4 5" id="KW-0472">Membrane</keyword>
<evidence type="ECO:0000259" key="7">
    <source>
        <dbReference type="PROSITE" id="PS51225"/>
    </source>
</evidence>
<dbReference type="AlphaFoldDB" id="U4UD28"/>
<dbReference type="InterPro" id="IPR008253">
    <property type="entry name" value="Marvel"/>
</dbReference>
<dbReference type="PANTHER" id="PTHR22776:SF97">
    <property type="entry name" value="RE01453P"/>
    <property type="match status" value="1"/>
</dbReference>
<evidence type="ECO:0000256" key="4">
    <source>
        <dbReference type="ARBA" id="ARBA00023136"/>
    </source>
</evidence>
<keyword evidence="2 5" id="KW-0812">Transmembrane</keyword>
<proteinExistence type="predicted"/>
<feature type="transmembrane region" description="Helical" evidence="6">
    <location>
        <begin position="82"/>
        <end position="105"/>
    </location>
</feature>
<gene>
    <name evidence="8" type="ORF">D910_09179</name>
</gene>
<protein>
    <recommendedName>
        <fullName evidence="7">MARVEL domain-containing protein</fullName>
    </recommendedName>
</protein>